<dbReference type="RefSeq" id="WP_200349437.1">
    <property type="nucleotide sequence ID" value="NZ_BAABHZ010000010.1"/>
</dbReference>
<keyword evidence="1" id="KW-1133">Transmembrane helix</keyword>
<evidence type="ECO:0000256" key="1">
    <source>
        <dbReference type="SAM" id="Phobius"/>
    </source>
</evidence>
<comment type="caution">
    <text evidence="2">The sequence shown here is derived from an EMBL/GenBank/DDBJ whole genome shotgun (WGS) entry which is preliminary data.</text>
</comment>
<keyword evidence="3" id="KW-1185">Reference proteome</keyword>
<evidence type="ECO:0000313" key="3">
    <source>
        <dbReference type="Proteomes" id="UP000600139"/>
    </source>
</evidence>
<evidence type="ECO:0000313" key="2">
    <source>
        <dbReference type="EMBL" id="MBK1814475.1"/>
    </source>
</evidence>
<accession>A0A934V9T2</accession>
<keyword evidence="1" id="KW-0472">Membrane</keyword>
<name>A0A934V9T2_9BACT</name>
<gene>
    <name evidence="2" type="ORF">JIN84_02545</name>
</gene>
<feature type="transmembrane region" description="Helical" evidence="1">
    <location>
        <begin position="87"/>
        <end position="111"/>
    </location>
</feature>
<organism evidence="2 3">
    <name type="scientific">Luteolibacter yonseiensis</name>
    <dbReference type="NCBI Taxonomy" id="1144680"/>
    <lineage>
        <taxon>Bacteria</taxon>
        <taxon>Pseudomonadati</taxon>
        <taxon>Verrucomicrobiota</taxon>
        <taxon>Verrucomicrobiia</taxon>
        <taxon>Verrucomicrobiales</taxon>
        <taxon>Verrucomicrobiaceae</taxon>
        <taxon>Luteolibacter</taxon>
    </lineage>
</organism>
<sequence length="124" mass="14070">MRQTQEEKTQETGRWWATVDKKRLAGGVPPVSVFWKNLMKHQNLGIGLLKIGSFLYATRYIAAALLMGPRQNMELNDWVFNEGYRLVGGELTFFAFASVLCGVAVLAYPYVRGIVRKLQNDSEK</sequence>
<protein>
    <submittedName>
        <fullName evidence="2">Uncharacterized protein</fullName>
    </submittedName>
</protein>
<feature type="transmembrane region" description="Helical" evidence="1">
    <location>
        <begin position="44"/>
        <end position="67"/>
    </location>
</feature>
<dbReference type="Proteomes" id="UP000600139">
    <property type="component" value="Unassembled WGS sequence"/>
</dbReference>
<proteinExistence type="predicted"/>
<keyword evidence="1" id="KW-0812">Transmembrane</keyword>
<dbReference type="EMBL" id="JAENIK010000004">
    <property type="protein sequence ID" value="MBK1814475.1"/>
    <property type="molecule type" value="Genomic_DNA"/>
</dbReference>
<reference evidence="2" key="1">
    <citation type="submission" date="2021-01" db="EMBL/GenBank/DDBJ databases">
        <title>Modified the classification status of verrucomicrobia.</title>
        <authorList>
            <person name="Feng X."/>
        </authorList>
    </citation>
    <scope>NUCLEOTIDE SEQUENCE</scope>
    <source>
        <strain evidence="2">JCM 18052</strain>
    </source>
</reference>
<dbReference type="AlphaFoldDB" id="A0A934V9T2"/>